<organism evidence="3 4">
    <name type="scientific">Streptomyces clavuligerus</name>
    <dbReference type="NCBI Taxonomy" id="1901"/>
    <lineage>
        <taxon>Bacteria</taxon>
        <taxon>Bacillati</taxon>
        <taxon>Actinomycetota</taxon>
        <taxon>Actinomycetes</taxon>
        <taxon>Kitasatosporales</taxon>
        <taxon>Streptomycetaceae</taxon>
        <taxon>Streptomyces</taxon>
    </lineage>
</organism>
<feature type="compositionally biased region" description="Gly residues" evidence="1">
    <location>
        <begin position="54"/>
        <end position="66"/>
    </location>
</feature>
<feature type="transmembrane region" description="Helical" evidence="2">
    <location>
        <begin position="79"/>
        <end position="96"/>
    </location>
</feature>
<protein>
    <submittedName>
        <fullName evidence="3">Small membrane protein</fullName>
    </submittedName>
</protein>
<dbReference type="eggNOG" id="ENOG502ZDQK">
    <property type="taxonomic scope" value="Bacteria"/>
</dbReference>
<proteinExistence type="predicted"/>
<keyword evidence="2" id="KW-0812">Transmembrane</keyword>
<keyword evidence="2" id="KW-0472">Membrane</keyword>
<evidence type="ECO:0000256" key="1">
    <source>
        <dbReference type="SAM" id="MobiDB-lite"/>
    </source>
</evidence>
<evidence type="ECO:0000313" key="3">
    <source>
        <dbReference type="EMBL" id="EFG08104.1"/>
    </source>
</evidence>
<evidence type="ECO:0000256" key="2">
    <source>
        <dbReference type="SAM" id="Phobius"/>
    </source>
</evidence>
<dbReference type="Proteomes" id="UP000002357">
    <property type="component" value="Chromosome"/>
</dbReference>
<gene>
    <name evidence="3" type="ORF">SCLAV_3033</name>
</gene>
<name>B5GUA4_STRCL</name>
<dbReference type="AlphaFoldDB" id="B5GUA4"/>
<evidence type="ECO:0000313" key="4">
    <source>
        <dbReference type="Proteomes" id="UP000002357"/>
    </source>
</evidence>
<keyword evidence="2" id="KW-1133">Transmembrane helix</keyword>
<feature type="region of interest" description="Disordered" evidence="1">
    <location>
        <begin position="1"/>
        <end position="68"/>
    </location>
</feature>
<keyword evidence="4" id="KW-1185">Reference proteome</keyword>
<dbReference type="EMBL" id="CM000913">
    <property type="protein sequence ID" value="EFG08104.1"/>
    <property type="molecule type" value="Genomic_DNA"/>
</dbReference>
<feature type="compositionally biased region" description="Basic residues" evidence="1">
    <location>
        <begin position="1"/>
        <end position="10"/>
    </location>
</feature>
<accession>B5GUA4</accession>
<reference evidence="3 4" key="1">
    <citation type="journal article" date="2010" name="Genome Biol. Evol.">
        <title>The sequence of a 1.8-mb bacterial linear plasmid reveals a rich evolutionary reservoir of secondary metabolic pathways.</title>
        <authorList>
            <person name="Medema M.H."/>
            <person name="Trefzer A."/>
            <person name="Kovalchuk A."/>
            <person name="van den Berg M."/>
            <person name="Mueller U."/>
            <person name="Heijne W."/>
            <person name="Wu L."/>
            <person name="Alam M.T."/>
            <person name="Ronning C.M."/>
            <person name="Nierman W.C."/>
            <person name="Bovenberg R.A.L."/>
            <person name="Breitling R."/>
            <person name="Takano E."/>
        </authorList>
    </citation>
    <scope>NUCLEOTIDE SEQUENCE [LARGE SCALE GENOMIC DNA]</scope>
    <source>
        <strain evidence="4">ATCC 27064 / DSM 738 / JCM 4710 / NBRC 13307 / NCIMB 12785 / NRRL 3585 / VKM Ac-602</strain>
    </source>
</reference>
<sequence length="126" mass="13247">MARSPARRTPARFPRALPPSCGPGGGGTDDERPRSEGPWSLKTRLDFRDSPGSAGIGERTGAGGNIGEDEKTMARAKNVAIYLVAAFLLYIIVTAPDRAADLVQIGFEGISSAAKSVGDFLSELLE</sequence>